<dbReference type="PANTHER" id="PTHR39569:SF1">
    <property type="entry name" value="INORGANIC TRIPHOSPHATASE"/>
    <property type="match status" value="1"/>
</dbReference>
<dbReference type="SMART" id="SM01118">
    <property type="entry name" value="CYTH"/>
    <property type="match status" value="1"/>
</dbReference>
<dbReference type="InterPro" id="IPR039013">
    <property type="entry name" value="YgiF"/>
</dbReference>
<comment type="caution">
    <text evidence="2">The sequence shown here is derived from an EMBL/GenBank/DDBJ whole genome shotgun (WGS) entry which is preliminary data.</text>
</comment>
<dbReference type="AlphaFoldDB" id="A0A849BFV9"/>
<dbReference type="InterPro" id="IPR033469">
    <property type="entry name" value="CYTH-like_dom_sf"/>
</dbReference>
<sequence length="235" mass="24773">MAQEIELKLAVPDAAAAAALVAWLDANAQALGESHLLNVYFDTPAHELAQARAALRLRRDGKRWLQTLKTAGRSEAGLATRNEWETEVAGEALEPAKLDDEARALLEPLLGRLRPVFRTDFVRRTWRLRCPLTGAGAGETHGQAQGEAEIEAALDAGVITAVSEDGTTPASGSARETIHELELEWLSGDPSQAAATLRALGERLGAVAALTPSDRSKAARGYALAKQAGSPAGAA</sequence>
<feature type="domain" description="CYTH" evidence="1">
    <location>
        <begin position="2"/>
        <end position="228"/>
    </location>
</feature>
<accession>A0A849BFV9</accession>
<organism evidence="2 3">
    <name type="scientific">Cupriavidus gilardii</name>
    <dbReference type="NCBI Taxonomy" id="82541"/>
    <lineage>
        <taxon>Bacteria</taxon>
        <taxon>Pseudomonadati</taxon>
        <taxon>Pseudomonadota</taxon>
        <taxon>Betaproteobacteria</taxon>
        <taxon>Burkholderiales</taxon>
        <taxon>Burkholderiaceae</taxon>
        <taxon>Cupriavidus</taxon>
    </lineage>
</organism>
<evidence type="ECO:0000313" key="3">
    <source>
        <dbReference type="Proteomes" id="UP000542973"/>
    </source>
</evidence>
<dbReference type="Pfam" id="PF01928">
    <property type="entry name" value="CYTH"/>
    <property type="match status" value="1"/>
</dbReference>
<dbReference type="EMBL" id="JABEMD010000016">
    <property type="protein sequence ID" value="NNH11487.1"/>
    <property type="molecule type" value="Genomic_DNA"/>
</dbReference>
<proteinExistence type="predicted"/>
<reference evidence="2 3" key="1">
    <citation type="submission" date="2020-05" db="EMBL/GenBank/DDBJ databases">
        <title>MicrobeNet Type strains.</title>
        <authorList>
            <person name="Nicholson A.C."/>
        </authorList>
    </citation>
    <scope>NUCLEOTIDE SEQUENCE [LARGE SCALE GENOMIC DNA]</scope>
    <source>
        <strain evidence="2 3">ATCC 700815</strain>
    </source>
</reference>
<dbReference type="GO" id="GO:0050355">
    <property type="term" value="F:inorganic triphosphate phosphatase activity"/>
    <property type="evidence" value="ECO:0007669"/>
    <property type="project" value="InterPro"/>
</dbReference>
<dbReference type="GO" id="GO:0046872">
    <property type="term" value="F:metal ion binding"/>
    <property type="evidence" value="ECO:0007669"/>
    <property type="project" value="TreeGrafter"/>
</dbReference>
<evidence type="ECO:0000313" key="2">
    <source>
        <dbReference type="EMBL" id="NNH11487.1"/>
    </source>
</evidence>
<dbReference type="PANTHER" id="PTHR39569">
    <property type="entry name" value="INORGANIC TRIPHOSPHATASE"/>
    <property type="match status" value="1"/>
</dbReference>
<dbReference type="PROSITE" id="PS51707">
    <property type="entry name" value="CYTH"/>
    <property type="match status" value="1"/>
</dbReference>
<gene>
    <name evidence="2" type="ORF">HLB16_11400</name>
</gene>
<name>A0A849BFV9_9BURK</name>
<dbReference type="CDD" id="cd07756">
    <property type="entry name" value="CYTH-like_Pase_CHAD"/>
    <property type="match status" value="1"/>
</dbReference>
<dbReference type="SUPFAM" id="SSF55154">
    <property type="entry name" value="CYTH-like phosphatases"/>
    <property type="match status" value="1"/>
</dbReference>
<protein>
    <submittedName>
        <fullName evidence="2">CYTH domain-containing protein</fullName>
    </submittedName>
</protein>
<dbReference type="Proteomes" id="UP000542973">
    <property type="component" value="Unassembled WGS sequence"/>
</dbReference>
<evidence type="ECO:0000259" key="1">
    <source>
        <dbReference type="PROSITE" id="PS51707"/>
    </source>
</evidence>
<dbReference type="InterPro" id="IPR023577">
    <property type="entry name" value="CYTH_domain"/>
</dbReference>
<dbReference type="Gene3D" id="2.40.320.10">
    <property type="entry name" value="Hypothetical Protein Pfu-838710-001"/>
    <property type="match status" value="1"/>
</dbReference>
<dbReference type="RefSeq" id="WP_053822598.1">
    <property type="nucleotide sequence ID" value="NZ_BAAAEB010000036.1"/>
</dbReference>